<evidence type="ECO:0000313" key="2">
    <source>
        <dbReference type="Proteomes" id="UP001205906"/>
    </source>
</evidence>
<proteinExistence type="predicted"/>
<name>A0ABT1CAE4_9HYPH</name>
<organism evidence="1 2">
    <name type="scientific">Mesorhizobium liriopis</name>
    <dbReference type="NCBI Taxonomy" id="2953882"/>
    <lineage>
        <taxon>Bacteria</taxon>
        <taxon>Pseudomonadati</taxon>
        <taxon>Pseudomonadota</taxon>
        <taxon>Alphaproteobacteria</taxon>
        <taxon>Hyphomicrobiales</taxon>
        <taxon>Phyllobacteriaceae</taxon>
        <taxon>Mesorhizobium</taxon>
    </lineage>
</organism>
<sequence length="76" mass="8898">MSDLVPFNRMLCTLLIGQLEREVEQFRSGAIRVTQREGMGPDWKDETHIWFQRAQDRLDGLRTMLQDAQEGDAHRP</sequence>
<protein>
    <submittedName>
        <fullName evidence="1">Uncharacterized protein</fullName>
    </submittedName>
</protein>
<comment type="caution">
    <text evidence="1">The sequence shown here is derived from an EMBL/GenBank/DDBJ whole genome shotgun (WGS) entry which is preliminary data.</text>
</comment>
<accession>A0ABT1CAE4</accession>
<dbReference type="EMBL" id="JAMXQS010000009">
    <property type="protein sequence ID" value="MCO6051792.1"/>
    <property type="molecule type" value="Genomic_DNA"/>
</dbReference>
<evidence type="ECO:0000313" key="1">
    <source>
        <dbReference type="EMBL" id="MCO6051792.1"/>
    </source>
</evidence>
<gene>
    <name evidence="1" type="ORF">NGM99_18565</name>
</gene>
<reference evidence="1 2" key="1">
    <citation type="submission" date="2022-06" db="EMBL/GenBank/DDBJ databases">
        <title>Mesorhizobium sp. strain RP14 Genome sequencing and assembly.</title>
        <authorList>
            <person name="Kim I."/>
        </authorList>
    </citation>
    <scope>NUCLEOTIDE SEQUENCE [LARGE SCALE GENOMIC DNA]</scope>
    <source>
        <strain evidence="2">RP14(2022)</strain>
    </source>
</reference>
<dbReference type="Proteomes" id="UP001205906">
    <property type="component" value="Unassembled WGS sequence"/>
</dbReference>
<dbReference type="RefSeq" id="WP_252821719.1">
    <property type="nucleotide sequence ID" value="NZ_JAMXQS010000009.1"/>
</dbReference>
<keyword evidence="2" id="KW-1185">Reference proteome</keyword>